<evidence type="ECO:0000313" key="4">
    <source>
        <dbReference type="Proteomes" id="UP000598775"/>
    </source>
</evidence>
<dbReference type="PROSITE" id="PS00101">
    <property type="entry name" value="HEXAPEP_TRANSFERASES"/>
    <property type="match status" value="1"/>
</dbReference>
<dbReference type="SUPFAM" id="SSF51161">
    <property type="entry name" value="Trimeric LpxA-like enzymes"/>
    <property type="match status" value="1"/>
</dbReference>
<organism evidence="3 4">
    <name type="scientific">Subtercola lobariae</name>
    <dbReference type="NCBI Taxonomy" id="1588641"/>
    <lineage>
        <taxon>Bacteria</taxon>
        <taxon>Bacillati</taxon>
        <taxon>Actinomycetota</taxon>
        <taxon>Actinomycetes</taxon>
        <taxon>Micrococcales</taxon>
        <taxon>Microbacteriaceae</taxon>
        <taxon>Subtercola</taxon>
    </lineage>
</organism>
<accession>A0A917B171</accession>
<evidence type="ECO:0000313" key="3">
    <source>
        <dbReference type="EMBL" id="GGF13910.1"/>
    </source>
</evidence>
<sequence>MADVILIGTSSLAREAVNVVRAASTLDPIGFLDDSPERWGTLVAGLPVLGGLDSAAEHPDALLLICVTAGTTRSRLAARLREFDVDDDRYATAVHPSVELPRGCRVSPGSLLFAGVVMTSDVSIGRHVMVLPNVSFSHGNRVQSFATIGAGVAVGAGARIGEEATVGMNASIRDRVRVGRRATLAMGSALFRDLPPGETWLGVPAAPVLVEETTETVAPATPEHHHV</sequence>
<dbReference type="AlphaFoldDB" id="A0A917B171"/>
<name>A0A917B171_9MICO</name>
<keyword evidence="4" id="KW-1185">Reference proteome</keyword>
<dbReference type="EMBL" id="BMGP01000001">
    <property type="protein sequence ID" value="GGF13910.1"/>
    <property type="molecule type" value="Genomic_DNA"/>
</dbReference>
<reference evidence="3 4" key="1">
    <citation type="journal article" date="2014" name="Int. J. Syst. Evol. Microbiol.">
        <title>Complete genome sequence of Corynebacterium casei LMG S-19264T (=DSM 44701T), isolated from a smear-ripened cheese.</title>
        <authorList>
            <consortium name="US DOE Joint Genome Institute (JGI-PGF)"/>
            <person name="Walter F."/>
            <person name="Albersmeier A."/>
            <person name="Kalinowski J."/>
            <person name="Ruckert C."/>
        </authorList>
    </citation>
    <scope>NUCLEOTIDE SEQUENCE [LARGE SCALE GENOMIC DNA]</scope>
    <source>
        <strain evidence="3 4">CGMCC 1.12976</strain>
    </source>
</reference>
<dbReference type="Proteomes" id="UP000598775">
    <property type="component" value="Unassembled WGS sequence"/>
</dbReference>
<dbReference type="InterPro" id="IPR018357">
    <property type="entry name" value="Hexapep_transf_CS"/>
</dbReference>
<evidence type="ECO:0000256" key="2">
    <source>
        <dbReference type="ARBA" id="ARBA00022737"/>
    </source>
</evidence>
<dbReference type="RefSeq" id="WP_188673066.1">
    <property type="nucleotide sequence ID" value="NZ_BMGP01000001.1"/>
</dbReference>
<proteinExistence type="predicted"/>
<dbReference type="PANTHER" id="PTHR43300">
    <property type="entry name" value="ACETYLTRANSFERASE"/>
    <property type="match status" value="1"/>
</dbReference>
<dbReference type="PANTHER" id="PTHR43300:SF7">
    <property type="entry name" value="UDP-N-ACETYLBACILLOSAMINE N-ACETYLTRANSFERASE"/>
    <property type="match status" value="1"/>
</dbReference>
<dbReference type="GO" id="GO:0016740">
    <property type="term" value="F:transferase activity"/>
    <property type="evidence" value="ECO:0007669"/>
    <property type="project" value="UniProtKB-KW"/>
</dbReference>
<dbReference type="Gene3D" id="3.40.50.20">
    <property type="match status" value="1"/>
</dbReference>
<dbReference type="Gene3D" id="2.160.10.10">
    <property type="entry name" value="Hexapeptide repeat proteins"/>
    <property type="match status" value="1"/>
</dbReference>
<comment type="caution">
    <text evidence="3">The sequence shown here is derived from an EMBL/GenBank/DDBJ whole genome shotgun (WGS) entry which is preliminary data.</text>
</comment>
<gene>
    <name evidence="3" type="ORF">GCM10011399_04750</name>
</gene>
<keyword evidence="2" id="KW-0677">Repeat</keyword>
<dbReference type="InterPro" id="IPR011004">
    <property type="entry name" value="Trimer_LpxA-like_sf"/>
</dbReference>
<evidence type="ECO:0000256" key="1">
    <source>
        <dbReference type="ARBA" id="ARBA00022679"/>
    </source>
</evidence>
<keyword evidence="1 3" id="KW-0808">Transferase</keyword>
<protein>
    <submittedName>
        <fullName evidence="3">Transferase</fullName>
    </submittedName>
</protein>
<dbReference type="InterPro" id="IPR050179">
    <property type="entry name" value="Trans_hexapeptide_repeat"/>
</dbReference>